<keyword evidence="13 17" id="KW-0472">Membrane</keyword>
<evidence type="ECO:0000256" key="5">
    <source>
        <dbReference type="ARBA" id="ARBA00022679"/>
    </source>
</evidence>
<evidence type="ECO:0000256" key="4">
    <source>
        <dbReference type="ARBA" id="ARBA00012483"/>
    </source>
</evidence>
<dbReference type="AlphaFoldDB" id="A0ABD1SP45"/>
<keyword evidence="10" id="KW-0833">Ubl conjugation pathway</keyword>
<dbReference type="GO" id="GO:0016020">
    <property type="term" value="C:membrane"/>
    <property type="evidence" value="ECO:0007669"/>
    <property type="project" value="UniProtKB-SubCell"/>
</dbReference>
<keyword evidence="11" id="KW-0862">Zinc</keyword>
<dbReference type="SUPFAM" id="SSF57850">
    <property type="entry name" value="RING/U-box"/>
    <property type="match status" value="1"/>
</dbReference>
<proteinExistence type="inferred from homology"/>
<keyword evidence="6 17" id="KW-0812">Transmembrane</keyword>
<feature type="transmembrane region" description="Helical" evidence="17">
    <location>
        <begin position="75"/>
        <end position="96"/>
    </location>
</feature>
<keyword evidence="9 15" id="KW-0863">Zinc-finger</keyword>
<evidence type="ECO:0000256" key="9">
    <source>
        <dbReference type="ARBA" id="ARBA00022771"/>
    </source>
</evidence>
<comment type="pathway">
    <text evidence="3">Protein modification; protein ubiquitination.</text>
</comment>
<comment type="similarity">
    <text evidence="14">Belongs to the RING-type zinc finger family. ATL subfamily.</text>
</comment>
<dbReference type="InterPro" id="IPR013083">
    <property type="entry name" value="Znf_RING/FYVE/PHD"/>
</dbReference>
<comment type="subcellular location">
    <subcellularLocation>
        <location evidence="2">Membrane</location>
        <topology evidence="2">Single-pass membrane protein</topology>
    </subcellularLocation>
</comment>
<dbReference type="FunFam" id="3.30.40.10:FF:000285">
    <property type="entry name" value="RING-H2 finger protein ATL43"/>
    <property type="match status" value="1"/>
</dbReference>
<dbReference type="InterPro" id="IPR001841">
    <property type="entry name" value="Znf_RING"/>
</dbReference>
<feature type="compositionally biased region" description="Polar residues" evidence="16">
    <location>
        <begin position="290"/>
        <end position="299"/>
    </location>
</feature>
<dbReference type="Proteomes" id="UP001604277">
    <property type="component" value="Unassembled WGS sequence"/>
</dbReference>
<feature type="region of interest" description="Disordered" evidence="16">
    <location>
        <begin position="212"/>
        <end position="253"/>
    </location>
</feature>
<gene>
    <name evidence="19" type="ORF">Fot_36094</name>
</gene>
<name>A0ABD1SP45_9LAMI</name>
<dbReference type="PANTHER" id="PTHR46539">
    <property type="entry name" value="E3 UBIQUITIN-PROTEIN LIGASE ATL42"/>
    <property type="match status" value="1"/>
</dbReference>
<evidence type="ECO:0000256" key="12">
    <source>
        <dbReference type="ARBA" id="ARBA00022989"/>
    </source>
</evidence>
<feature type="compositionally biased region" description="Low complexity" evidence="16">
    <location>
        <begin position="446"/>
        <end position="464"/>
    </location>
</feature>
<dbReference type="Pfam" id="PF13639">
    <property type="entry name" value="zf-RING_2"/>
    <property type="match status" value="1"/>
</dbReference>
<evidence type="ECO:0000256" key="11">
    <source>
        <dbReference type="ARBA" id="ARBA00022833"/>
    </source>
</evidence>
<organism evidence="19 20">
    <name type="scientific">Forsythia ovata</name>
    <dbReference type="NCBI Taxonomy" id="205694"/>
    <lineage>
        <taxon>Eukaryota</taxon>
        <taxon>Viridiplantae</taxon>
        <taxon>Streptophyta</taxon>
        <taxon>Embryophyta</taxon>
        <taxon>Tracheophyta</taxon>
        <taxon>Spermatophyta</taxon>
        <taxon>Magnoliopsida</taxon>
        <taxon>eudicotyledons</taxon>
        <taxon>Gunneridae</taxon>
        <taxon>Pentapetalae</taxon>
        <taxon>asterids</taxon>
        <taxon>lamiids</taxon>
        <taxon>Lamiales</taxon>
        <taxon>Oleaceae</taxon>
        <taxon>Forsythieae</taxon>
        <taxon>Forsythia</taxon>
    </lineage>
</organism>
<evidence type="ECO:0000256" key="8">
    <source>
        <dbReference type="ARBA" id="ARBA00022729"/>
    </source>
</evidence>
<evidence type="ECO:0000256" key="15">
    <source>
        <dbReference type="PROSITE-ProRule" id="PRU00175"/>
    </source>
</evidence>
<evidence type="ECO:0000256" key="3">
    <source>
        <dbReference type="ARBA" id="ARBA00004906"/>
    </source>
</evidence>
<reference evidence="20" key="1">
    <citation type="submission" date="2024-07" db="EMBL/GenBank/DDBJ databases">
        <title>Two chromosome-level genome assemblies of Korean endemic species Abeliophyllum distichum and Forsythia ovata (Oleaceae).</title>
        <authorList>
            <person name="Jang H."/>
        </authorList>
    </citation>
    <scope>NUCLEOTIDE SEQUENCE [LARGE SCALE GENOMIC DNA]</scope>
</reference>
<sequence>MGILIFLPLFWFFVFFSILPIFNNYSSSTLALVTSEDDNGNIGKITSLTTPPPPPPPPPLPPPSESRAPPFKPGVVVIVGVLTTIFSITFLLLLYVKHCKGGIYVNNSRGYPQSAIVARKNSGIDPKVIASLPIFRFKSLRGQKDGLECAVCLNKFEPAEVLRLLPKCKHAFHVECVDTWLDAHSTCPLCRYRVDPEDILLVDYENKSLYNHDQSNEKSSSALLSPSQKGKEFVNPRVSGRHSSAGERGKSLEIIVENPGDDFSRRSLDSWKFGRKNASRKDGLAENSRQELGSKSLDSSKSRRTLGIESRKDVLLLEKQKQVEKHRLEHRIIISEKVPESSTSTSNPHDHRWSDVHPSDLLYLRSEMILSASLRFSRRRGSIGDENDTAEGSGMRVINGRSVSEITGMSRYRSNGRQEEGQRHEGVVKRWLAWISQSQQHEKTAVQSVRPSDSSSSSSTSIVV</sequence>
<evidence type="ECO:0000256" key="7">
    <source>
        <dbReference type="ARBA" id="ARBA00022723"/>
    </source>
</evidence>
<evidence type="ECO:0000313" key="20">
    <source>
        <dbReference type="Proteomes" id="UP001604277"/>
    </source>
</evidence>
<evidence type="ECO:0000256" key="6">
    <source>
        <dbReference type="ARBA" id="ARBA00022692"/>
    </source>
</evidence>
<evidence type="ECO:0000256" key="16">
    <source>
        <dbReference type="SAM" id="MobiDB-lite"/>
    </source>
</evidence>
<evidence type="ECO:0000256" key="13">
    <source>
        <dbReference type="ARBA" id="ARBA00023136"/>
    </source>
</evidence>
<comment type="caution">
    <text evidence="19">The sequence shown here is derived from an EMBL/GenBank/DDBJ whole genome shotgun (WGS) entry which is preliminary data.</text>
</comment>
<evidence type="ECO:0000256" key="2">
    <source>
        <dbReference type="ARBA" id="ARBA00004167"/>
    </source>
</evidence>
<dbReference type="PANTHER" id="PTHR46539:SF2">
    <property type="entry name" value="RING-H2 FINGER PROTEIN ATL43"/>
    <property type="match status" value="1"/>
</dbReference>
<dbReference type="GO" id="GO:0061630">
    <property type="term" value="F:ubiquitin protein ligase activity"/>
    <property type="evidence" value="ECO:0007669"/>
    <property type="project" value="UniProtKB-EC"/>
</dbReference>
<accession>A0ABD1SP45</accession>
<feature type="region of interest" description="Disordered" evidence="16">
    <location>
        <begin position="279"/>
        <end position="304"/>
    </location>
</feature>
<feature type="compositionally biased region" description="Polar residues" evidence="16">
    <location>
        <begin position="212"/>
        <end position="228"/>
    </location>
</feature>
<dbReference type="PROSITE" id="PS50089">
    <property type="entry name" value="ZF_RING_2"/>
    <property type="match status" value="1"/>
</dbReference>
<keyword evidence="20" id="KW-1185">Reference proteome</keyword>
<dbReference type="Gene3D" id="3.30.40.10">
    <property type="entry name" value="Zinc/RING finger domain, C3HC4 (zinc finger)"/>
    <property type="match status" value="1"/>
</dbReference>
<dbReference type="EC" id="2.3.2.27" evidence="4"/>
<dbReference type="SMART" id="SM00184">
    <property type="entry name" value="RING"/>
    <property type="match status" value="1"/>
</dbReference>
<evidence type="ECO:0000313" key="19">
    <source>
        <dbReference type="EMBL" id="KAL2502246.1"/>
    </source>
</evidence>
<evidence type="ECO:0000259" key="18">
    <source>
        <dbReference type="PROSITE" id="PS50089"/>
    </source>
</evidence>
<evidence type="ECO:0000256" key="14">
    <source>
        <dbReference type="ARBA" id="ARBA00024209"/>
    </source>
</evidence>
<feature type="domain" description="RING-type" evidence="18">
    <location>
        <begin position="149"/>
        <end position="191"/>
    </location>
</feature>
<dbReference type="GO" id="GO:0008270">
    <property type="term" value="F:zinc ion binding"/>
    <property type="evidence" value="ECO:0007669"/>
    <property type="project" value="UniProtKB-KW"/>
</dbReference>
<keyword evidence="5" id="KW-0808">Transferase</keyword>
<dbReference type="CDD" id="cd16461">
    <property type="entry name" value="RING-H2_EL5-like"/>
    <property type="match status" value="1"/>
</dbReference>
<keyword evidence="12 17" id="KW-1133">Transmembrane helix</keyword>
<keyword evidence="8" id="KW-0732">Signal</keyword>
<protein>
    <recommendedName>
        <fullName evidence="4">RING-type E3 ubiquitin transferase</fullName>
        <ecNumber evidence="4">2.3.2.27</ecNumber>
    </recommendedName>
</protein>
<feature type="region of interest" description="Disordered" evidence="16">
    <location>
        <begin position="43"/>
        <end position="66"/>
    </location>
</feature>
<evidence type="ECO:0000256" key="10">
    <source>
        <dbReference type="ARBA" id="ARBA00022786"/>
    </source>
</evidence>
<comment type="catalytic activity">
    <reaction evidence="1">
        <text>S-ubiquitinyl-[E2 ubiquitin-conjugating enzyme]-L-cysteine + [acceptor protein]-L-lysine = [E2 ubiquitin-conjugating enzyme]-L-cysteine + N(6)-ubiquitinyl-[acceptor protein]-L-lysine.</text>
        <dbReference type="EC" id="2.3.2.27"/>
    </reaction>
</comment>
<feature type="compositionally biased region" description="Pro residues" evidence="16">
    <location>
        <begin position="50"/>
        <end position="64"/>
    </location>
</feature>
<evidence type="ECO:0000256" key="1">
    <source>
        <dbReference type="ARBA" id="ARBA00000900"/>
    </source>
</evidence>
<feature type="region of interest" description="Disordered" evidence="16">
    <location>
        <begin position="442"/>
        <end position="464"/>
    </location>
</feature>
<evidence type="ECO:0000256" key="17">
    <source>
        <dbReference type="SAM" id="Phobius"/>
    </source>
</evidence>
<dbReference type="EMBL" id="JBFOLJ010000010">
    <property type="protein sequence ID" value="KAL2502246.1"/>
    <property type="molecule type" value="Genomic_DNA"/>
</dbReference>
<keyword evidence="7" id="KW-0479">Metal-binding</keyword>